<name>A0A5J4QWN9_9ZZZZ</name>
<dbReference type="AlphaFoldDB" id="A0A5J4QWN9"/>
<dbReference type="NCBIfam" id="NF033558">
    <property type="entry name" value="transpos_IS1"/>
    <property type="match status" value="1"/>
</dbReference>
<dbReference type="Pfam" id="PF12759">
    <property type="entry name" value="HTH_Tnp_IS1"/>
    <property type="match status" value="1"/>
</dbReference>
<evidence type="ECO:0000256" key="2">
    <source>
        <dbReference type="ARBA" id="ARBA00008841"/>
    </source>
</evidence>
<accession>A0A5J4QWN9</accession>
<comment type="caution">
    <text evidence="6">The sequence shown here is derived from an EMBL/GenBank/DDBJ whole genome shotgun (WGS) entry which is preliminary data.</text>
</comment>
<dbReference type="InterPro" id="IPR051354">
    <property type="entry name" value="Transposase_27_IS1"/>
</dbReference>
<comment type="function">
    <text evidence="1">Absolutely required for transposition of IS1.</text>
</comment>
<keyword evidence="3" id="KW-0815">Transposition</keyword>
<feature type="domain" description="Insertion element IS1 protein InsA helix-turn-helix" evidence="5">
    <location>
        <begin position="51"/>
        <end position="90"/>
    </location>
</feature>
<dbReference type="PANTHER" id="PTHR33293:SF1">
    <property type="entry name" value="INSERTION ELEMENT IS1 1 PROTEIN INSB-RELATED"/>
    <property type="match status" value="1"/>
</dbReference>
<sequence>MQKRHDTFRSNSLPLFAIAILCKKNGRSCTGEQRWYCKECRKYFQRSCRHNARKQGIRDKIIEMTLNGSGVGDIGRVLKISKDTAVALLKKTLSINPCFITRQEQHMLDCLDVETVFSGETDEFWSFAGNKGNQRWRWYAIERRSGCIPAWHNGKRTDRDFLILWNSLQIFDMAQYHTDDWGAHSKYIPPDKLRVGKDKTWKIERKNLNFRTHLKRLSRKTICFSKNETVHDNVTGMYIERYYYKNGTYGNNVFS</sequence>
<gene>
    <name evidence="6" type="ORF">EZS27_025797</name>
</gene>
<dbReference type="GO" id="GO:0003677">
    <property type="term" value="F:DNA binding"/>
    <property type="evidence" value="ECO:0007669"/>
    <property type="project" value="InterPro"/>
</dbReference>
<protein>
    <recommendedName>
        <fullName evidence="5">Insertion element IS1 protein InsA helix-turn-helix domain-containing protein</fullName>
    </recommendedName>
</protein>
<dbReference type="InterPro" id="IPR024431">
    <property type="entry name" value="InsA_HTH_dom"/>
</dbReference>
<dbReference type="InterPro" id="IPR005063">
    <property type="entry name" value="Transposase_27"/>
</dbReference>
<evidence type="ECO:0000259" key="5">
    <source>
        <dbReference type="Pfam" id="PF12759"/>
    </source>
</evidence>
<dbReference type="GO" id="GO:0004803">
    <property type="term" value="F:transposase activity"/>
    <property type="evidence" value="ECO:0007669"/>
    <property type="project" value="InterPro"/>
</dbReference>
<evidence type="ECO:0000256" key="1">
    <source>
        <dbReference type="ARBA" id="ARBA00004091"/>
    </source>
</evidence>
<reference evidence="6" key="1">
    <citation type="submission" date="2019-03" db="EMBL/GenBank/DDBJ databases">
        <title>Single cell metagenomics reveals metabolic interactions within the superorganism composed of flagellate Streblomastix strix and complex community of Bacteroidetes bacteria on its surface.</title>
        <authorList>
            <person name="Treitli S.C."/>
            <person name="Kolisko M."/>
            <person name="Husnik F."/>
            <person name="Keeling P."/>
            <person name="Hampl V."/>
        </authorList>
    </citation>
    <scope>NUCLEOTIDE SEQUENCE</scope>
    <source>
        <strain evidence="6">STM</strain>
    </source>
</reference>
<evidence type="ECO:0000256" key="3">
    <source>
        <dbReference type="ARBA" id="ARBA00022578"/>
    </source>
</evidence>
<organism evidence="6">
    <name type="scientific">termite gut metagenome</name>
    <dbReference type="NCBI Taxonomy" id="433724"/>
    <lineage>
        <taxon>unclassified sequences</taxon>
        <taxon>metagenomes</taxon>
        <taxon>organismal metagenomes</taxon>
    </lineage>
</organism>
<comment type="similarity">
    <text evidence="2">Belongs to the transposase 27 family.</text>
</comment>
<dbReference type="PANTHER" id="PTHR33293">
    <property type="entry name" value="INSERTION ELEMENT IS1 1 PROTEIN INSB-RELATED"/>
    <property type="match status" value="1"/>
</dbReference>
<proteinExistence type="inferred from homology"/>
<dbReference type="EMBL" id="SNRY01002475">
    <property type="protein sequence ID" value="KAA6324933.1"/>
    <property type="molecule type" value="Genomic_DNA"/>
</dbReference>
<evidence type="ECO:0000256" key="4">
    <source>
        <dbReference type="ARBA" id="ARBA00023172"/>
    </source>
</evidence>
<dbReference type="GO" id="GO:0006313">
    <property type="term" value="P:DNA transposition"/>
    <property type="evidence" value="ECO:0007669"/>
    <property type="project" value="InterPro"/>
</dbReference>
<evidence type="ECO:0000313" key="6">
    <source>
        <dbReference type="EMBL" id="KAA6324933.1"/>
    </source>
</evidence>
<dbReference type="Pfam" id="PF03400">
    <property type="entry name" value="DDE_Tnp_IS1"/>
    <property type="match status" value="1"/>
</dbReference>
<keyword evidence="4" id="KW-0233">DNA recombination</keyword>